<dbReference type="EnsemblMetazoa" id="AATE012610-RA">
    <property type="protein sequence ID" value="AATE012610-PA.1"/>
    <property type="gene ID" value="AATE012610"/>
</dbReference>
<comment type="similarity">
    <text evidence="1 2">Belongs to the nucleosome assembly protein (NAP) family.</text>
</comment>
<evidence type="ECO:0000256" key="3">
    <source>
        <dbReference type="SAM" id="MobiDB-lite"/>
    </source>
</evidence>
<name>A0A182J732_ANOAO</name>
<accession>A0A182J732</accession>
<evidence type="ECO:0000313" key="4">
    <source>
        <dbReference type="EnsemblMetazoa" id="AATE012610-PA.1"/>
    </source>
</evidence>
<feature type="region of interest" description="Disordered" evidence="3">
    <location>
        <begin position="1"/>
        <end position="23"/>
    </location>
</feature>
<evidence type="ECO:0000256" key="1">
    <source>
        <dbReference type="ARBA" id="ARBA00009947"/>
    </source>
</evidence>
<proteinExistence type="inferred from homology"/>
<organism evidence="4">
    <name type="scientific">Anopheles atroparvus</name>
    <name type="common">European mosquito</name>
    <dbReference type="NCBI Taxonomy" id="41427"/>
    <lineage>
        <taxon>Eukaryota</taxon>
        <taxon>Metazoa</taxon>
        <taxon>Ecdysozoa</taxon>
        <taxon>Arthropoda</taxon>
        <taxon>Hexapoda</taxon>
        <taxon>Insecta</taxon>
        <taxon>Pterygota</taxon>
        <taxon>Neoptera</taxon>
        <taxon>Endopterygota</taxon>
        <taxon>Diptera</taxon>
        <taxon>Nematocera</taxon>
        <taxon>Culicoidea</taxon>
        <taxon>Culicidae</taxon>
        <taxon>Anophelinae</taxon>
        <taxon>Anopheles</taxon>
    </lineage>
</organism>
<dbReference type="InterPro" id="IPR037231">
    <property type="entry name" value="NAP-like_sf"/>
</dbReference>
<dbReference type="STRING" id="41427.A0A182J732"/>
<dbReference type="GO" id="GO:0006334">
    <property type="term" value="P:nucleosome assembly"/>
    <property type="evidence" value="ECO:0007669"/>
    <property type="project" value="InterPro"/>
</dbReference>
<feature type="region of interest" description="Disordered" evidence="3">
    <location>
        <begin position="323"/>
        <end position="354"/>
    </location>
</feature>
<evidence type="ECO:0008006" key="5">
    <source>
        <dbReference type="Google" id="ProtNLM"/>
    </source>
</evidence>
<reference evidence="4" key="1">
    <citation type="submission" date="2022-08" db="UniProtKB">
        <authorList>
            <consortium name="EnsemblMetazoa"/>
        </authorList>
    </citation>
    <scope>IDENTIFICATION</scope>
    <source>
        <strain evidence="4">EBRO</strain>
    </source>
</reference>
<evidence type="ECO:0000256" key="2">
    <source>
        <dbReference type="RuleBase" id="RU003876"/>
    </source>
</evidence>
<sequence length="354" mass="39835">MDPSSDAAANEQEALKPSLTDESTPYEEALLKQISDIENRIKQIELGMASPTAIPPGIRAKMHALRKLQLQIVDKEAKFHRMAHEMEVAFQDEFNECHEAISRIVNGLEVPELPAESDECTDDAADQPKGVPEFWLTVLKSSFLDVLVQETDEPALRALTDVRSVLKNEPEPGFLLEFHFASNDFFTNEVLTKEYFLRCAPDPEAPSKFNGFEIYRCTGCTIDWKPGQNLNVQTHTESEGGPARVEPVNSFFNFFEPEKHTNADFGEAYNVALLECDFHHGYYIKETVIPRAVFLFLGENVSLNENWSNCCCDRCLHPDSLEDVDPSTTPENQDATSSHATNLAQTKEVQQAEF</sequence>
<dbReference type="Pfam" id="PF00956">
    <property type="entry name" value="NAP"/>
    <property type="match status" value="1"/>
</dbReference>
<feature type="compositionally biased region" description="Polar residues" evidence="3">
    <location>
        <begin position="326"/>
        <end position="354"/>
    </location>
</feature>
<protein>
    <recommendedName>
        <fullName evidence="5">Nucleosome assembly protein 1-like 4</fullName>
    </recommendedName>
</protein>
<dbReference type="GO" id="GO:0005634">
    <property type="term" value="C:nucleus"/>
    <property type="evidence" value="ECO:0007669"/>
    <property type="project" value="InterPro"/>
</dbReference>
<dbReference type="InterPro" id="IPR002164">
    <property type="entry name" value="NAP_family"/>
</dbReference>
<dbReference type="SUPFAM" id="SSF143113">
    <property type="entry name" value="NAP-like"/>
    <property type="match status" value="1"/>
</dbReference>
<dbReference type="VEuPathDB" id="VectorBase:AATE012610"/>
<dbReference type="Gene3D" id="3.30.1120.90">
    <property type="entry name" value="Nucleosome assembly protein"/>
    <property type="match status" value="1"/>
</dbReference>
<dbReference type="PANTHER" id="PTHR11875">
    <property type="entry name" value="TESTIS-SPECIFIC Y-ENCODED PROTEIN"/>
    <property type="match status" value="1"/>
</dbReference>
<dbReference type="AlphaFoldDB" id="A0A182J732"/>